<accession>A0ABW2WIK2</accession>
<dbReference type="Gene3D" id="3.20.20.70">
    <property type="entry name" value="Aldolase class I"/>
    <property type="match status" value="1"/>
</dbReference>
<reference evidence="3" key="1">
    <citation type="journal article" date="2019" name="Int. J. Syst. Evol. Microbiol.">
        <title>The Global Catalogue of Microorganisms (GCM) 10K type strain sequencing project: providing services to taxonomists for standard genome sequencing and annotation.</title>
        <authorList>
            <consortium name="The Broad Institute Genomics Platform"/>
            <consortium name="The Broad Institute Genome Sequencing Center for Infectious Disease"/>
            <person name="Wu L."/>
            <person name="Ma J."/>
        </authorList>
    </citation>
    <scope>NUCLEOTIDE SEQUENCE [LARGE SCALE GENOMIC DNA]</scope>
    <source>
        <strain evidence="3">CGMCC 4.7400</strain>
    </source>
</reference>
<gene>
    <name evidence="2" type="ORF">ACFQZ6_33170</name>
</gene>
<evidence type="ECO:0000313" key="3">
    <source>
        <dbReference type="Proteomes" id="UP001597023"/>
    </source>
</evidence>
<evidence type="ECO:0000259" key="1">
    <source>
        <dbReference type="Pfam" id="PF21607"/>
    </source>
</evidence>
<dbReference type="Proteomes" id="UP001597023">
    <property type="component" value="Unassembled WGS sequence"/>
</dbReference>
<dbReference type="SUPFAM" id="SSF51412">
    <property type="entry name" value="Inosine monophosphate dehydrogenase (IMPDH)"/>
    <property type="match status" value="1"/>
</dbReference>
<dbReference type="RefSeq" id="WP_381616886.1">
    <property type="nucleotide sequence ID" value="NZ_JBHTEB010000001.1"/>
</dbReference>
<dbReference type="Pfam" id="PF21607">
    <property type="entry name" value="FabD_helical_ins"/>
    <property type="match status" value="1"/>
</dbReference>
<name>A0ABW2WIK2_9ACTN</name>
<dbReference type="NCBIfam" id="TIGR02814">
    <property type="entry name" value="pfaD_fam"/>
    <property type="match status" value="1"/>
</dbReference>
<protein>
    <submittedName>
        <fullName evidence="2">PfaD family polyunsaturated fatty acid/polyketide biosynthesis protein</fullName>
    </submittedName>
</protein>
<evidence type="ECO:0000313" key="2">
    <source>
        <dbReference type="EMBL" id="MFD0318984.1"/>
    </source>
</evidence>
<dbReference type="EMBL" id="JBHTEB010000001">
    <property type="protein sequence ID" value="MFD0318984.1"/>
    <property type="molecule type" value="Genomic_DNA"/>
</dbReference>
<dbReference type="PANTHER" id="PTHR32332">
    <property type="entry name" value="2-NITROPROPANE DIOXYGENASE"/>
    <property type="match status" value="1"/>
</dbReference>
<comment type="caution">
    <text evidence="2">The sequence shown here is derived from an EMBL/GenBank/DDBJ whole genome shotgun (WGS) entry which is preliminary data.</text>
</comment>
<sequence length="473" mass="52148">MTTSLARAVHPADGQDRVRAEALGSAAFRAEHNVRYAYAAGSMYKAVASEEMVIRMGRAGLLSYFGTGGLRAERVVSAIRRFEREIGDGPYGLNLLASHENQAKEQEQVRLFLAHRVRRVEAASFIVPTRPLVQYRISGLRRARDGSVHVPNRVMAKVSRPEVAQYFLDPPPRALVAELLAEGAVTAEEAALAERITLADDLCAEADSGGHTDQRQLVVLLPDMVRQRDAAGRAFPPAAAVRVGAAGGLGVPEAVAAAFVLGADFALTGSVNQCTAECGTSDRVKDMLQRAEVQDMTVVPAGDMLETGAKAQVLRRGLFYPARANKLYELYRRHDSLEDLDEQTADQLQRRYFRRTFDQVWQETRAYYAQANPESLALAERDPKHRMLLVFKAYFVQSIRLAMSGSEEHQVDYQINCGPALGALNSRLRGTPREDWRNRHVDEIADWLMRGAADVLTDRLARLTAMTSPGSGT</sequence>
<feature type="domain" description="[Acyl-carrier-protein] S-malonyltransferase-like inserted helical" evidence="1">
    <location>
        <begin position="334"/>
        <end position="413"/>
    </location>
</feature>
<dbReference type="InterPro" id="IPR013785">
    <property type="entry name" value="Aldolase_TIM"/>
</dbReference>
<dbReference type="PANTHER" id="PTHR32332:SF20">
    <property type="entry name" value="2-NITROPROPANE DIOXYGENASE-LIKE PROTEIN"/>
    <property type="match status" value="1"/>
</dbReference>
<keyword evidence="3" id="KW-1185">Reference proteome</keyword>
<proteinExistence type="predicted"/>
<dbReference type="InterPro" id="IPR049489">
    <property type="entry name" value="FabD-like_helical_ins"/>
</dbReference>
<organism evidence="2 3">
    <name type="scientific">Streptomyces flavalbus</name>
    <dbReference type="NCBI Taxonomy" id="2665155"/>
    <lineage>
        <taxon>Bacteria</taxon>
        <taxon>Bacillati</taxon>
        <taxon>Actinomycetota</taxon>
        <taxon>Actinomycetes</taxon>
        <taxon>Kitasatosporales</taxon>
        <taxon>Streptomycetaceae</taxon>
        <taxon>Streptomyces</taxon>
    </lineage>
</organism>
<dbReference type="InterPro" id="IPR014179">
    <property type="entry name" value="PfaD-like_TIM-barrel"/>
</dbReference>
<dbReference type="Pfam" id="PF03060">
    <property type="entry name" value="NMO"/>
    <property type="match status" value="1"/>
</dbReference>